<dbReference type="InterPro" id="IPR012677">
    <property type="entry name" value="Nucleotide-bd_a/b_plait_sf"/>
</dbReference>
<evidence type="ECO:0000256" key="2">
    <source>
        <dbReference type="PROSITE-ProRule" id="PRU00176"/>
    </source>
</evidence>
<keyword evidence="6" id="KW-1185">Reference proteome</keyword>
<feature type="compositionally biased region" description="Basic and acidic residues" evidence="3">
    <location>
        <begin position="80"/>
        <end position="90"/>
    </location>
</feature>
<dbReference type="PANTHER" id="PTHR23236:SF51">
    <property type="entry name" value="NUCLEOLAR PROTEIN 6"/>
    <property type="match status" value="1"/>
</dbReference>
<evidence type="ECO:0000313" key="5">
    <source>
        <dbReference type="EMBL" id="RPA87711.1"/>
    </source>
</evidence>
<feature type="domain" description="RRM" evidence="4">
    <location>
        <begin position="120"/>
        <end position="197"/>
    </location>
</feature>
<protein>
    <recommendedName>
        <fullName evidence="4">RRM domain-containing protein</fullName>
    </recommendedName>
</protein>
<dbReference type="CDD" id="cd12400">
    <property type="entry name" value="RRM_Nop6"/>
    <property type="match status" value="1"/>
</dbReference>
<dbReference type="FunFam" id="3.30.70.330:FF:000376">
    <property type="entry name" value="Putative RNA binding protein"/>
    <property type="match status" value="1"/>
</dbReference>
<name>A0A3N4ITX5_ASCIM</name>
<dbReference type="PROSITE" id="PS50102">
    <property type="entry name" value="RRM"/>
    <property type="match status" value="1"/>
</dbReference>
<proteinExistence type="predicted"/>
<dbReference type="GO" id="GO:0042274">
    <property type="term" value="P:ribosomal small subunit biogenesis"/>
    <property type="evidence" value="ECO:0007669"/>
    <property type="project" value="TreeGrafter"/>
</dbReference>
<evidence type="ECO:0000256" key="1">
    <source>
        <dbReference type="ARBA" id="ARBA00022884"/>
    </source>
</evidence>
<dbReference type="InterPro" id="IPR035979">
    <property type="entry name" value="RBD_domain_sf"/>
</dbReference>
<evidence type="ECO:0000256" key="3">
    <source>
        <dbReference type="SAM" id="MobiDB-lite"/>
    </source>
</evidence>
<accession>A0A3N4ITX5</accession>
<organism evidence="5 6">
    <name type="scientific">Ascobolus immersus RN42</name>
    <dbReference type="NCBI Taxonomy" id="1160509"/>
    <lineage>
        <taxon>Eukaryota</taxon>
        <taxon>Fungi</taxon>
        <taxon>Dikarya</taxon>
        <taxon>Ascomycota</taxon>
        <taxon>Pezizomycotina</taxon>
        <taxon>Pezizomycetes</taxon>
        <taxon>Pezizales</taxon>
        <taxon>Ascobolaceae</taxon>
        <taxon>Ascobolus</taxon>
    </lineage>
</organism>
<evidence type="ECO:0000259" key="4">
    <source>
        <dbReference type="PROSITE" id="PS50102"/>
    </source>
</evidence>
<dbReference type="GO" id="GO:0005730">
    <property type="term" value="C:nucleolus"/>
    <property type="evidence" value="ECO:0007669"/>
    <property type="project" value="TreeGrafter"/>
</dbReference>
<feature type="compositionally biased region" description="Basic and acidic residues" evidence="3">
    <location>
        <begin position="29"/>
        <end position="46"/>
    </location>
</feature>
<keyword evidence="1 2" id="KW-0694">RNA-binding</keyword>
<dbReference type="Gene3D" id="3.30.70.330">
    <property type="match status" value="1"/>
</dbReference>
<dbReference type="AlphaFoldDB" id="A0A3N4ITX5"/>
<dbReference type="GO" id="GO:0019843">
    <property type="term" value="F:rRNA binding"/>
    <property type="evidence" value="ECO:0007669"/>
    <property type="project" value="TreeGrafter"/>
</dbReference>
<sequence length="258" mass="28455">MTEGENAAAAASKKKKNASRWAKGKKGGKGKDDPKAKREQRKKDLDDVADLPEGAEGEKDDEEIEAFVKANNESSKKRKADADGDIEMKSEGGAVEGEKKKKRRKKGGNKAEGEADKVRFLTFVGNLPYNATKELLEKHFASVNPTAIRLQTDKATGKPKGFAFVEFGTYTDMEKCLKGFHHTQLGDRKINVELTAGGGGKTKERRLKIAVKNEKLNEERKKLGEKRKLEGATKKEGEPEQNFVSMDGVHPSRRARVG</sequence>
<feature type="compositionally biased region" description="Basic and acidic residues" evidence="3">
    <location>
        <begin position="216"/>
        <end position="238"/>
    </location>
</feature>
<dbReference type="PANTHER" id="PTHR23236">
    <property type="entry name" value="EUKARYOTIC TRANSLATION INITIATION FACTOR 4B/4H"/>
    <property type="match status" value="1"/>
</dbReference>
<dbReference type="EMBL" id="ML119646">
    <property type="protein sequence ID" value="RPA87711.1"/>
    <property type="molecule type" value="Genomic_DNA"/>
</dbReference>
<dbReference type="Pfam" id="PF00076">
    <property type="entry name" value="RRM_1"/>
    <property type="match status" value="1"/>
</dbReference>
<dbReference type="OrthoDB" id="167718at2759"/>
<dbReference type="Proteomes" id="UP000275078">
    <property type="component" value="Unassembled WGS sequence"/>
</dbReference>
<evidence type="ECO:0000313" key="6">
    <source>
        <dbReference type="Proteomes" id="UP000275078"/>
    </source>
</evidence>
<dbReference type="SUPFAM" id="SSF54928">
    <property type="entry name" value="RNA-binding domain, RBD"/>
    <property type="match status" value="1"/>
</dbReference>
<feature type="compositionally biased region" description="Basic residues" evidence="3">
    <location>
        <begin position="12"/>
        <end position="28"/>
    </location>
</feature>
<gene>
    <name evidence="5" type="ORF">BJ508DRAFT_410441</name>
</gene>
<dbReference type="STRING" id="1160509.A0A3N4ITX5"/>
<dbReference type="SMART" id="SM00360">
    <property type="entry name" value="RRM"/>
    <property type="match status" value="1"/>
</dbReference>
<dbReference type="InterPro" id="IPR000504">
    <property type="entry name" value="RRM_dom"/>
</dbReference>
<dbReference type="InterPro" id="IPR034228">
    <property type="entry name" value="Nop6_RRM"/>
</dbReference>
<feature type="compositionally biased region" description="Acidic residues" evidence="3">
    <location>
        <begin position="47"/>
        <end position="65"/>
    </location>
</feature>
<reference evidence="5 6" key="1">
    <citation type="journal article" date="2018" name="Nat. Ecol. Evol.">
        <title>Pezizomycetes genomes reveal the molecular basis of ectomycorrhizal truffle lifestyle.</title>
        <authorList>
            <person name="Murat C."/>
            <person name="Payen T."/>
            <person name="Noel B."/>
            <person name="Kuo A."/>
            <person name="Morin E."/>
            <person name="Chen J."/>
            <person name="Kohler A."/>
            <person name="Krizsan K."/>
            <person name="Balestrini R."/>
            <person name="Da Silva C."/>
            <person name="Montanini B."/>
            <person name="Hainaut M."/>
            <person name="Levati E."/>
            <person name="Barry K.W."/>
            <person name="Belfiori B."/>
            <person name="Cichocki N."/>
            <person name="Clum A."/>
            <person name="Dockter R.B."/>
            <person name="Fauchery L."/>
            <person name="Guy J."/>
            <person name="Iotti M."/>
            <person name="Le Tacon F."/>
            <person name="Lindquist E.A."/>
            <person name="Lipzen A."/>
            <person name="Malagnac F."/>
            <person name="Mello A."/>
            <person name="Molinier V."/>
            <person name="Miyauchi S."/>
            <person name="Poulain J."/>
            <person name="Riccioni C."/>
            <person name="Rubini A."/>
            <person name="Sitrit Y."/>
            <person name="Splivallo R."/>
            <person name="Traeger S."/>
            <person name="Wang M."/>
            <person name="Zifcakova L."/>
            <person name="Wipf D."/>
            <person name="Zambonelli A."/>
            <person name="Paolocci F."/>
            <person name="Nowrousian M."/>
            <person name="Ottonello S."/>
            <person name="Baldrian P."/>
            <person name="Spatafora J.W."/>
            <person name="Henrissat B."/>
            <person name="Nagy L.G."/>
            <person name="Aury J.M."/>
            <person name="Wincker P."/>
            <person name="Grigoriev I.V."/>
            <person name="Bonfante P."/>
            <person name="Martin F.M."/>
        </authorList>
    </citation>
    <scope>NUCLEOTIDE SEQUENCE [LARGE SCALE GENOMIC DNA]</scope>
    <source>
        <strain evidence="5 6">RN42</strain>
    </source>
</reference>
<feature type="region of interest" description="Disordered" evidence="3">
    <location>
        <begin position="216"/>
        <end position="258"/>
    </location>
</feature>
<feature type="region of interest" description="Disordered" evidence="3">
    <location>
        <begin position="1"/>
        <end position="112"/>
    </location>
</feature>